<evidence type="ECO:0000256" key="2">
    <source>
        <dbReference type="ARBA" id="ARBA00022803"/>
    </source>
</evidence>
<dbReference type="GO" id="GO:0016020">
    <property type="term" value="C:membrane"/>
    <property type="evidence" value="ECO:0007669"/>
    <property type="project" value="TreeGrafter"/>
</dbReference>
<dbReference type="Gene3D" id="1.25.40.10">
    <property type="entry name" value="Tetratricopeptide repeat domain"/>
    <property type="match status" value="1"/>
</dbReference>
<accession>A0A4R8H843</accession>
<dbReference type="Pfam" id="PF00515">
    <property type="entry name" value="TPR_1"/>
    <property type="match status" value="1"/>
</dbReference>
<dbReference type="SMART" id="SM00028">
    <property type="entry name" value="TPR"/>
    <property type="match status" value="3"/>
</dbReference>
<dbReference type="SUPFAM" id="SSF48452">
    <property type="entry name" value="TPR-like"/>
    <property type="match status" value="1"/>
</dbReference>
<proteinExistence type="predicted"/>
<dbReference type="AlphaFoldDB" id="A0A4R8H843"/>
<dbReference type="PROSITE" id="PS50005">
    <property type="entry name" value="TPR"/>
    <property type="match status" value="2"/>
</dbReference>
<dbReference type="Pfam" id="PF13181">
    <property type="entry name" value="TPR_8"/>
    <property type="match status" value="1"/>
</dbReference>
<sequence length="176" mass="21425">MFRKFIEISLILFLLLIFFNIIVLAYDNFIEEYQLKNLYGYKLLKDEQYEEAIEFFLKSIKLNQDYAVAYNNLGSSYYRLKKYDQAIDEFKKAIDLEKNYTKAYINLASCYFWQGKYFSAYRYYLKGKKIDEDYVEKRLDLEEAKAKVEEKMKNNPDDKKLKEIYNKLLEYENNNN</sequence>
<dbReference type="GO" id="GO:0072380">
    <property type="term" value="C:TRC complex"/>
    <property type="evidence" value="ECO:0007669"/>
    <property type="project" value="TreeGrafter"/>
</dbReference>
<evidence type="ECO:0000313" key="5">
    <source>
        <dbReference type="Proteomes" id="UP000295832"/>
    </source>
</evidence>
<evidence type="ECO:0000256" key="1">
    <source>
        <dbReference type="ARBA" id="ARBA00022737"/>
    </source>
</evidence>
<evidence type="ECO:0000256" key="3">
    <source>
        <dbReference type="PROSITE-ProRule" id="PRU00339"/>
    </source>
</evidence>
<protein>
    <submittedName>
        <fullName evidence="4">Tetratricopeptide repeat protein</fullName>
    </submittedName>
</protein>
<dbReference type="PANTHER" id="PTHR45831">
    <property type="entry name" value="LD24721P"/>
    <property type="match status" value="1"/>
</dbReference>
<keyword evidence="5" id="KW-1185">Reference proteome</keyword>
<evidence type="ECO:0000313" key="4">
    <source>
        <dbReference type="EMBL" id="TDX51815.1"/>
    </source>
</evidence>
<name>A0A4R8H843_9FIRM</name>
<feature type="repeat" description="TPR" evidence="3">
    <location>
        <begin position="33"/>
        <end position="66"/>
    </location>
</feature>
<dbReference type="InterPro" id="IPR011990">
    <property type="entry name" value="TPR-like_helical_dom_sf"/>
</dbReference>
<keyword evidence="1" id="KW-0677">Repeat</keyword>
<dbReference type="PROSITE" id="PS50293">
    <property type="entry name" value="TPR_REGION"/>
    <property type="match status" value="1"/>
</dbReference>
<dbReference type="RefSeq" id="WP_134116362.1">
    <property type="nucleotide sequence ID" value="NZ_SOEG01000010.1"/>
</dbReference>
<dbReference type="PANTHER" id="PTHR45831:SF2">
    <property type="entry name" value="LD24721P"/>
    <property type="match status" value="1"/>
</dbReference>
<feature type="repeat" description="TPR" evidence="3">
    <location>
        <begin position="67"/>
        <end position="100"/>
    </location>
</feature>
<dbReference type="STRING" id="926561.GCA_000379025_02290"/>
<dbReference type="Proteomes" id="UP000295832">
    <property type="component" value="Unassembled WGS sequence"/>
</dbReference>
<reference evidence="4 5" key="1">
    <citation type="submission" date="2019-03" db="EMBL/GenBank/DDBJ databases">
        <title>Subsurface microbial communities from deep shales in Ohio and West Virginia, USA.</title>
        <authorList>
            <person name="Wrighton K."/>
        </authorList>
    </citation>
    <scope>NUCLEOTIDE SEQUENCE [LARGE SCALE GENOMIC DNA]</scope>
    <source>
        <strain evidence="4 5">MSL 6dP</strain>
    </source>
</reference>
<comment type="caution">
    <text evidence="4">The sequence shown here is derived from an EMBL/GenBank/DDBJ whole genome shotgun (WGS) entry which is preliminary data.</text>
</comment>
<dbReference type="GO" id="GO:0006620">
    <property type="term" value="P:post-translational protein targeting to endoplasmic reticulum membrane"/>
    <property type="evidence" value="ECO:0007669"/>
    <property type="project" value="TreeGrafter"/>
</dbReference>
<dbReference type="InterPro" id="IPR047150">
    <property type="entry name" value="SGT"/>
</dbReference>
<organism evidence="4 5">
    <name type="scientific">Orenia marismortui</name>
    <dbReference type="NCBI Taxonomy" id="46469"/>
    <lineage>
        <taxon>Bacteria</taxon>
        <taxon>Bacillati</taxon>
        <taxon>Bacillota</taxon>
        <taxon>Clostridia</taxon>
        <taxon>Halanaerobiales</taxon>
        <taxon>Halobacteroidaceae</taxon>
        <taxon>Orenia</taxon>
    </lineage>
</organism>
<dbReference type="EMBL" id="SOEG01000010">
    <property type="protein sequence ID" value="TDX51815.1"/>
    <property type="molecule type" value="Genomic_DNA"/>
</dbReference>
<gene>
    <name evidence="4" type="ORF">C7959_11059</name>
</gene>
<dbReference type="InterPro" id="IPR019734">
    <property type="entry name" value="TPR_rpt"/>
</dbReference>
<keyword evidence="2 3" id="KW-0802">TPR repeat</keyword>
<dbReference type="GO" id="GO:0060090">
    <property type="term" value="F:molecular adaptor activity"/>
    <property type="evidence" value="ECO:0007669"/>
    <property type="project" value="TreeGrafter"/>
</dbReference>